<dbReference type="PROSITE" id="PS51898">
    <property type="entry name" value="TYR_RECOMBINASE"/>
    <property type="match status" value="1"/>
</dbReference>
<dbReference type="Proteomes" id="UP000036771">
    <property type="component" value="Unassembled WGS sequence"/>
</dbReference>
<keyword evidence="4" id="KW-0233">DNA recombination</keyword>
<dbReference type="InterPro" id="IPR010998">
    <property type="entry name" value="Integrase_recombinase_N"/>
</dbReference>
<evidence type="ECO:0000259" key="5">
    <source>
        <dbReference type="PROSITE" id="PS51898"/>
    </source>
</evidence>
<dbReference type="Gene3D" id="1.10.150.130">
    <property type="match status" value="1"/>
</dbReference>
<dbReference type="GO" id="GO:0003677">
    <property type="term" value="F:DNA binding"/>
    <property type="evidence" value="ECO:0007669"/>
    <property type="project" value="UniProtKB-KW"/>
</dbReference>
<keyword evidence="2" id="KW-0229">DNA integration</keyword>
<name>A0A0K8MCM5_9PROT</name>
<comment type="similarity">
    <text evidence="1">Belongs to the 'phage' integrase family.</text>
</comment>
<dbReference type="GO" id="GO:0015074">
    <property type="term" value="P:DNA integration"/>
    <property type="evidence" value="ECO:0007669"/>
    <property type="project" value="UniProtKB-KW"/>
</dbReference>
<protein>
    <submittedName>
        <fullName evidence="6">Tyrosine recombinase XerD</fullName>
    </submittedName>
</protein>
<dbReference type="Gene3D" id="3.40.50.300">
    <property type="entry name" value="P-loop containing nucleotide triphosphate hydrolases"/>
    <property type="match status" value="1"/>
</dbReference>
<dbReference type="InterPro" id="IPR013762">
    <property type="entry name" value="Integrase-like_cat_sf"/>
</dbReference>
<dbReference type="Pfam" id="PF13538">
    <property type="entry name" value="UvrD_C_2"/>
    <property type="match status" value="1"/>
</dbReference>
<comment type="caution">
    <text evidence="6">The sequence shown here is derived from an EMBL/GenBank/DDBJ whole genome shotgun (WGS) entry which is preliminary data.</text>
</comment>
<keyword evidence="3" id="KW-0238">DNA-binding</keyword>
<dbReference type="AlphaFoldDB" id="A0A0K8MCM5"/>
<dbReference type="InterPro" id="IPR027785">
    <property type="entry name" value="UvrD-like_helicase_C"/>
</dbReference>
<evidence type="ECO:0000313" key="7">
    <source>
        <dbReference type="Proteomes" id="UP000036771"/>
    </source>
</evidence>
<reference evidence="6 7" key="1">
    <citation type="submission" date="2015-03" db="EMBL/GenBank/DDBJ databases">
        <title>Caedibacter varicaedens, whole genome shotgun sequence.</title>
        <authorList>
            <person name="Suzuki H."/>
            <person name="Dapper A.L."/>
            <person name="Gibson A.K."/>
            <person name="Jackson C."/>
            <person name="Lee H."/>
            <person name="Pejaver V.R."/>
            <person name="Doak T."/>
            <person name="Lynch M."/>
        </authorList>
    </citation>
    <scope>NUCLEOTIDE SEQUENCE [LARGE SCALE GENOMIC DNA]</scope>
</reference>
<dbReference type="GO" id="GO:0006310">
    <property type="term" value="P:DNA recombination"/>
    <property type="evidence" value="ECO:0007669"/>
    <property type="project" value="UniProtKB-KW"/>
</dbReference>
<dbReference type="SUPFAM" id="SSF52540">
    <property type="entry name" value="P-loop containing nucleoside triphosphate hydrolases"/>
    <property type="match status" value="1"/>
</dbReference>
<gene>
    <name evidence="6" type="primary">xerD_2</name>
    <name evidence="6" type="ORF">Cva_00275</name>
</gene>
<dbReference type="STRING" id="1629334.Cva_00275"/>
<keyword evidence="7" id="KW-1185">Reference proteome</keyword>
<dbReference type="InterPro" id="IPR027417">
    <property type="entry name" value="P-loop_NTPase"/>
</dbReference>
<dbReference type="Pfam" id="PF00589">
    <property type="entry name" value="Phage_integrase"/>
    <property type="match status" value="1"/>
</dbReference>
<dbReference type="EMBL" id="BBVC01000013">
    <property type="protein sequence ID" value="GAO97639.1"/>
    <property type="molecule type" value="Genomic_DNA"/>
</dbReference>
<accession>A0A0K8MCM5</accession>
<dbReference type="OrthoDB" id="6388170at2"/>
<dbReference type="InterPro" id="IPR050808">
    <property type="entry name" value="Phage_Integrase"/>
</dbReference>
<dbReference type="SUPFAM" id="SSF56349">
    <property type="entry name" value="DNA breaking-rejoining enzymes"/>
    <property type="match status" value="1"/>
</dbReference>
<sequence length="335" mass="39074">MEEYLEFKKSSLSEKTWKEYTYTWNKCGRDKLGDIFIPNLTDAHVNALFIQLKDTYSHTETLKIILLAAFKYGKQKGYPVAVLDGESWVRYKRPVKERYLTSGELSAFAGLMAERKSRSVPYGKLPQQMIAMELLLYTGCRCSEILELKWSDIFFKEGYLQLWKTKTRKGRLIPLSDKIRSLLEEARQFESGVSFVGNIEQVLLLFQSAYFLFKDELSKITDHGLRKFSHWDHFKAEAVQTLDQEYTSLVKFVETYHDKTPHALEKIRQVCQFTEEEADVIVTTAHKAKGRQWDQVCLNDDFKQNTSEELNIFYVALTRAVSVLDLSKIKADMRF</sequence>
<dbReference type="InterPro" id="IPR011010">
    <property type="entry name" value="DNA_brk_join_enz"/>
</dbReference>
<feature type="domain" description="Tyr recombinase" evidence="5">
    <location>
        <begin position="95"/>
        <end position="335"/>
    </location>
</feature>
<dbReference type="GO" id="GO:0004386">
    <property type="term" value="F:helicase activity"/>
    <property type="evidence" value="ECO:0007669"/>
    <property type="project" value="UniProtKB-KW"/>
</dbReference>
<dbReference type="PANTHER" id="PTHR30629">
    <property type="entry name" value="PROPHAGE INTEGRASE"/>
    <property type="match status" value="1"/>
</dbReference>
<dbReference type="Gene3D" id="1.10.443.10">
    <property type="entry name" value="Intergrase catalytic core"/>
    <property type="match status" value="1"/>
</dbReference>
<dbReference type="GO" id="GO:0005524">
    <property type="term" value="F:ATP binding"/>
    <property type="evidence" value="ECO:0007669"/>
    <property type="project" value="UniProtKB-KW"/>
</dbReference>
<evidence type="ECO:0000313" key="6">
    <source>
        <dbReference type="EMBL" id="GAO97639.1"/>
    </source>
</evidence>
<proteinExistence type="inferred from homology"/>
<dbReference type="PANTHER" id="PTHR30629:SF2">
    <property type="entry name" value="PROPHAGE INTEGRASE INTS-RELATED"/>
    <property type="match status" value="1"/>
</dbReference>
<dbReference type="GO" id="GO:0016787">
    <property type="term" value="F:hydrolase activity"/>
    <property type="evidence" value="ECO:0007669"/>
    <property type="project" value="UniProtKB-KW"/>
</dbReference>
<evidence type="ECO:0000256" key="4">
    <source>
        <dbReference type="ARBA" id="ARBA00023172"/>
    </source>
</evidence>
<evidence type="ECO:0000256" key="2">
    <source>
        <dbReference type="ARBA" id="ARBA00022908"/>
    </source>
</evidence>
<evidence type="ECO:0000256" key="1">
    <source>
        <dbReference type="ARBA" id="ARBA00008857"/>
    </source>
</evidence>
<evidence type="ECO:0000256" key="3">
    <source>
        <dbReference type="ARBA" id="ARBA00023125"/>
    </source>
</evidence>
<organism evidence="6 7">
    <name type="scientific">Caedimonas varicaedens</name>
    <dbReference type="NCBI Taxonomy" id="1629334"/>
    <lineage>
        <taxon>Bacteria</taxon>
        <taxon>Pseudomonadati</taxon>
        <taxon>Pseudomonadota</taxon>
        <taxon>Alphaproteobacteria</taxon>
        <taxon>Holosporales</taxon>
        <taxon>Caedimonadaceae</taxon>
        <taxon>Caedimonas</taxon>
    </lineage>
</organism>
<dbReference type="InterPro" id="IPR002104">
    <property type="entry name" value="Integrase_catalytic"/>
</dbReference>